<proteinExistence type="inferred from homology"/>
<feature type="region of interest" description="Disordered" evidence="4">
    <location>
        <begin position="161"/>
        <end position="342"/>
    </location>
</feature>
<name>A0A7R9GCQ2_9CRUS</name>
<dbReference type="PANTHER" id="PTHR13586:SF0">
    <property type="entry name" value="TRAILER HITCH, ISOFORM H"/>
    <property type="match status" value="1"/>
</dbReference>
<organism evidence="8">
    <name type="scientific">Notodromas monacha</name>
    <dbReference type="NCBI Taxonomy" id="399045"/>
    <lineage>
        <taxon>Eukaryota</taxon>
        <taxon>Metazoa</taxon>
        <taxon>Ecdysozoa</taxon>
        <taxon>Arthropoda</taxon>
        <taxon>Crustacea</taxon>
        <taxon>Oligostraca</taxon>
        <taxon>Ostracoda</taxon>
        <taxon>Podocopa</taxon>
        <taxon>Podocopida</taxon>
        <taxon>Cypridocopina</taxon>
        <taxon>Cypridoidea</taxon>
        <taxon>Cyprididae</taxon>
        <taxon>Notodromas</taxon>
    </lineage>
</organism>
<dbReference type="PROSITE" id="PS52002">
    <property type="entry name" value="SM"/>
    <property type="match status" value="1"/>
</dbReference>
<dbReference type="SMART" id="SM01271">
    <property type="entry name" value="LSM14"/>
    <property type="match status" value="1"/>
</dbReference>
<dbReference type="InterPro" id="IPR025609">
    <property type="entry name" value="Lsm14-like_N"/>
</dbReference>
<feature type="compositionally biased region" description="Basic and acidic residues" evidence="4">
    <location>
        <begin position="235"/>
        <end position="244"/>
    </location>
</feature>
<evidence type="ECO:0000256" key="4">
    <source>
        <dbReference type="SAM" id="MobiDB-lite"/>
    </source>
</evidence>
<evidence type="ECO:0000256" key="3">
    <source>
        <dbReference type="PROSITE-ProRule" id="PRU00869"/>
    </source>
</evidence>
<feature type="domain" description="TFG box profile" evidence="6">
    <location>
        <begin position="476"/>
        <end position="496"/>
    </location>
</feature>
<evidence type="ECO:0000256" key="1">
    <source>
        <dbReference type="ARBA" id="ARBA00010415"/>
    </source>
</evidence>
<dbReference type="PROSITE" id="PS51536">
    <property type="entry name" value="TFG"/>
    <property type="match status" value="1"/>
</dbReference>
<dbReference type="GO" id="GO:0034063">
    <property type="term" value="P:stress granule assembly"/>
    <property type="evidence" value="ECO:0007669"/>
    <property type="project" value="TreeGrafter"/>
</dbReference>
<feature type="compositionally biased region" description="Low complexity" evidence="4">
    <location>
        <begin position="163"/>
        <end position="178"/>
    </location>
</feature>
<dbReference type="AlphaFoldDB" id="A0A7R9GCQ2"/>
<dbReference type="Pfam" id="PF12701">
    <property type="entry name" value="LSM14"/>
    <property type="match status" value="1"/>
</dbReference>
<dbReference type="GO" id="GO:0000932">
    <property type="term" value="C:P-body"/>
    <property type="evidence" value="ECO:0007669"/>
    <property type="project" value="TreeGrafter"/>
</dbReference>
<dbReference type="PROSITE" id="PS51513">
    <property type="entry name" value="FFD"/>
    <property type="match status" value="1"/>
</dbReference>
<dbReference type="Pfam" id="PF09532">
    <property type="entry name" value="FDF"/>
    <property type="match status" value="1"/>
</dbReference>
<dbReference type="Gene3D" id="2.30.30.100">
    <property type="match status" value="1"/>
</dbReference>
<dbReference type="InterPro" id="IPR019050">
    <property type="entry name" value="FDF_dom"/>
</dbReference>
<gene>
    <name evidence="8" type="ORF">NMOB1V02_LOCUS5270</name>
</gene>
<evidence type="ECO:0000259" key="5">
    <source>
        <dbReference type="PROSITE" id="PS51513"/>
    </source>
</evidence>
<dbReference type="InterPro" id="IPR025768">
    <property type="entry name" value="TFG_box"/>
</dbReference>
<dbReference type="CDD" id="cd01736">
    <property type="entry name" value="LSm14_N"/>
    <property type="match status" value="1"/>
</dbReference>
<dbReference type="InterPro" id="IPR047575">
    <property type="entry name" value="Sm"/>
</dbReference>
<dbReference type="InterPro" id="IPR010920">
    <property type="entry name" value="LSM_dom_sf"/>
</dbReference>
<dbReference type="PANTHER" id="PTHR13586">
    <property type="entry name" value="SCD6 PROTEIN-RELATED"/>
    <property type="match status" value="1"/>
</dbReference>
<feature type="domain" description="Sm" evidence="7">
    <location>
        <begin position="1"/>
        <end position="78"/>
    </location>
</feature>
<dbReference type="OrthoDB" id="21539at2759"/>
<evidence type="ECO:0000313" key="9">
    <source>
        <dbReference type="Proteomes" id="UP000678499"/>
    </source>
</evidence>
<dbReference type="SUPFAM" id="SSF50182">
    <property type="entry name" value="Sm-like ribonucleoproteins"/>
    <property type="match status" value="1"/>
</dbReference>
<feature type="compositionally biased region" description="Low complexity" evidence="4">
    <location>
        <begin position="290"/>
        <end position="300"/>
    </location>
</feature>
<protein>
    <submittedName>
        <fullName evidence="8">Uncharacterized protein</fullName>
    </submittedName>
</protein>
<feature type="compositionally biased region" description="Basic and acidic residues" evidence="4">
    <location>
        <begin position="303"/>
        <end position="320"/>
    </location>
</feature>
<keyword evidence="9" id="KW-1185">Reference proteome</keyword>
<dbReference type="GO" id="GO:0033962">
    <property type="term" value="P:P-body assembly"/>
    <property type="evidence" value="ECO:0007669"/>
    <property type="project" value="TreeGrafter"/>
</dbReference>
<evidence type="ECO:0000259" key="6">
    <source>
        <dbReference type="PROSITE" id="PS51536"/>
    </source>
</evidence>
<dbReference type="EMBL" id="OA882974">
    <property type="protein sequence ID" value="CAD7277540.1"/>
    <property type="molecule type" value="Genomic_DNA"/>
</dbReference>
<accession>A0A7R9GCQ2</accession>
<feature type="short sequence motif" description="FFD box" evidence="2">
    <location>
        <begin position="452"/>
        <end position="468"/>
    </location>
</feature>
<dbReference type="SMART" id="SM01199">
    <property type="entry name" value="FDF"/>
    <property type="match status" value="1"/>
</dbReference>
<feature type="domain" description="FFD box profile" evidence="5">
    <location>
        <begin position="452"/>
        <end position="468"/>
    </location>
</feature>
<dbReference type="InterPro" id="IPR025761">
    <property type="entry name" value="FFD_box"/>
</dbReference>
<sequence length="729" mass="80908">MAGYVGSRISLISNAEIRYEGVLYTIDQNDSTVTLSDVKSYGTEDRQTDRPVAARDEVYAYIIFRGSDIKHVRLVSSFPDDPAIVQHSAPPVAPMPQPNTLPPPIPSQQPTSLPPTTQMGIKLPFSQPPPSVPAMPAMSAPPPTIPTQTRAPAWDGLMPASFPPNTAAPGVPTTTPTNQSAGVIGSGVDFRQPPPTLEQVHPPQPPPRTFSAAVSPPSAAKKSSKPTPEAVSRTQPEKPRRNEPVMEVQIAKPKKEEQKPKEEALKQEVPKGTQPAKQKYEQAPVQQQPSHYNRQQQHHQQYQHRDSRDQAMNRRNDNVVHRNQQSYNDRRSSGGGGGYVQRNDGYYRGGAGGGYMGNQGYRGHHPGMRFGRGRGRGGLVGHLEPARQESRLKFTDDYDFETANAEFENVKSGLGNLSLNGPASSDDVEATANGDAELVNEAQQEDEEDAKQFYDKEKSFFDKISCEAMEKSRGSSQRPDWKNERKLNAETFGVSSVRRGFGRGYRRGMGMQRNDGYRGGRGGYRQNFYRGSRPRVPNLMDQTQSSVPAEEDACIKKLESFSLSSKQTVGKKKRRNKSASEDNWNFNFANRVKKLPPRTYLRKSKLDHIFKSKRSFLRASPLSKRSGSAPPENRIGRLIQNEQGACHVLERSYPDNLFSTEETGSVCESVLTMSNLVQTDVIPVRKSCSQEAANPTYEEVSSVDELAGYLENGLHIPKKMSKMAEMMYT</sequence>
<comment type="similarity">
    <text evidence="1">Belongs to the LSM14 family.</text>
</comment>
<feature type="compositionally biased region" description="Basic and acidic residues" evidence="4">
    <location>
        <begin position="253"/>
        <end position="269"/>
    </location>
</feature>
<dbReference type="Proteomes" id="UP000678499">
    <property type="component" value="Unassembled WGS sequence"/>
</dbReference>
<dbReference type="EMBL" id="CAJPEX010000937">
    <property type="protein sequence ID" value="CAG0917692.1"/>
    <property type="molecule type" value="Genomic_DNA"/>
</dbReference>
<evidence type="ECO:0000313" key="8">
    <source>
        <dbReference type="EMBL" id="CAD7277540.1"/>
    </source>
</evidence>
<dbReference type="GO" id="GO:0003729">
    <property type="term" value="F:mRNA binding"/>
    <property type="evidence" value="ECO:0007669"/>
    <property type="project" value="TreeGrafter"/>
</dbReference>
<feature type="compositionally biased region" description="Low complexity" evidence="4">
    <location>
        <begin position="211"/>
        <end position="221"/>
    </location>
</feature>
<reference evidence="8" key="1">
    <citation type="submission" date="2020-11" db="EMBL/GenBank/DDBJ databases">
        <authorList>
            <person name="Tran Van P."/>
        </authorList>
    </citation>
    <scope>NUCLEOTIDE SEQUENCE</scope>
</reference>
<evidence type="ECO:0000259" key="7">
    <source>
        <dbReference type="PROSITE" id="PS52002"/>
    </source>
</evidence>
<feature type="compositionally biased region" description="Pro residues" evidence="4">
    <location>
        <begin position="192"/>
        <end position="208"/>
    </location>
</feature>
<evidence type="ECO:0000256" key="2">
    <source>
        <dbReference type="PROSITE-ProRule" id="PRU00846"/>
    </source>
</evidence>
<feature type="short sequence motif" description="TFG box" evidence="3">
    <location>
        <begin position="476"/>
        <end position="496"/>
    </location>
</feature>